<organism evidence="8 10">
    <name type="scientific">Dracunculus medinensis</name>
    <name type="common">Guinea worm</name>
    <dbReference type="NCBI Taxonomy" id="318479"/>
    <lineage>
        <taxon>Eukaryota</taxon>
        <taxon>Metazoa</taxon>
        <taxon>Ecdysozoa</taxon>
        <taxon>Nematoda</taxon>
        <taxon>Chromadorea</taxon>
        <taxon>Rhabditida</taxon>
        <taxon>Spirurina</taxon>
        <taxon>Dracunculoidea</taxon>
        <taxon>Dracunculidae</taxon>
        <taxon>Dracunculus</taxon>
    </lineage>
</organism>
<feature type="domain" description="PH" evidence="4">
    <location>
        <begin position="265"/>
        <end position="458"/>
    </location>
</feature>
<dbReference type="Pfam" id="PF00373">
    <property type="entry name" value="FERM_M"/>
    <property type="match status" value="1"/>
</dbReference>
<dbReference type="InterPro" id="IPR000857">
    <property type="entry name" value="MyTH4_dom"/>
</dbReference>
<dbReference type="Gene3D" id="3.10.20.90">
    <property type="entry name" value="Phosphatidylinositol 3-kinase Catalytic Subunit, Chain A, domain 1"/>
    <property type="match status" value="1"/>
</dbReference>
<dbReference type="Proteomes" id="UP000274756">
    <property type="component" value="Unassembled WGS sequence"/>
</dbReference>
<dbReference type="InterPro" id="IPR019749">
    <property type="entry name" value="Band_41_domain"/>
</dbReference>
<dbReference type="InterPro" id="IPR035963">
    <property type="entry name" value="FERM_2"/>
</dbReference>
<accession>A0A158Q4K3</accession>
<dbReference type="GO" id="GO:0005856">
    <property type="term" value="C:cytoskeleton"/>
    <property type="evidence" value="ECO:0007669"/>
    <property type="project" value="InterPro"/>
</dbReference>
<evidence type="ECO:0000313" key="7">
    <source>
        <dbReference type="EMBL" id="VDN58908.1"/>
    </source>
</evidence>
<dbReference type="PROSITE" id="PS50003">
    <property type="entry name" value="PH_DOMAIN"/>
    <property type="match status" value="1"/>
</dbReference>
<dbReference type="InterPro" id="IPR014352">
    <property type="entry name" value="FERM/acyl-CoA-bd_prot_sf"/>
</dbReference>
<dbReference type="EMBL" id="UYYG01001173">
    <property type="protein sequence ID" value="VDN58908.1"/>
    <property type="molecule type" value="Genomic_DNA"/>
</dbReference>
<dbReference type="AlphaFoldDB" id="A0A158Q4K3"/>
<evidence type="ECO:0000256" key="3">
    <source>
        <dbReference type="SAM" id="MobiDB-lite"/>
    </source>
</evidence>
<dbReference type="InterPro" id="IPR038185">
    <property type="entry name" value="MyTH4_dom_sf"/>
</dbReference>
<evidence type="ECO:0000256" key="1">
    <source>
        <dbReference type="ARBA" id="ARBA00022737"/>
    </source>
</evidence>
<dbReference type="InterPro" id="IPR011993">
    <property type="entry name" value="PH-like_dom_sf"/>
</dbReference>
<dbReference type="SUPFAM" id="SSF50729">
    <property type="entry name" value="PH domain-like"/>
    <property type="match status" value="2"/>
</dbReference>
<dbReference type="PROSITE" id="PS50057">
    <property type="entry name" value="FERM_3"/>
    <property type="match status" value="1"/>
</dbReference>
<evidence type="ECO:0000256" key="2">
    <source>
        <dbReference type="ARBA" id="ARBA00023054"/>
    </source>
</evidence>
<dbReference type="SUPFAM" id="SSF47031">
    <property type="entry name" value="Second domain of FERM"/>
    <property type="match status" value="1"/>
</dbReference>
<dbReference type="SMART" id="SM00295">
    <property type="entry name" value="B41"/>
    <property type="match status" value="1"/>
</dbReference>
<dbReference type="CDD" id="cd14473">
    <property type="entry name" value="FERM_B-lobe"/>
    <property type="match status" value="1"/>
</dbReference>
<feature type="domain" description="MyTH4" evidence="6">
    <location>
        <begin position="491"/>
        <end position="643"/>
    </location>
</feature>
<evidence type="ECO:0000259" key="4">
    <source>
        <dbReference type="PROSITE" id="PS50003"/>
    </source>
</evidence>
<dbReference type="PANTHER" id="PTHR22903">
    <property type="entry name" value="PLEKHH PROTEIN"/>
    <property type="match status" value="1"/>
</dbReference>
<keyword evidence="9" id="KW-1185">Reference proteome</keyword>
<dbReference type="SMART" id="SM00233">
    <property type="entry name" value="PH"/>
    <property type="match status" value="2"/>
</dbReference>
<dbReference type="PROSITE" id="PS51016">
    <property type="entry name" value="MYTH4"/>
    <property type="match status" value="1"/>
</dbReference>
<dbReference type="SMART" id="SM00139">
    <property type="entry name" value="MyTH4"/>
    <property type="match status" value="1"/>
</dbReference>
<dbReference type="InterPro" id="IPR000299">
    <property type="entry name" value="FERM_domain"/>
</dbReference>
<evidence type="ECO:0000313" key="10">
    <source>
        <dbReference type="WBParaSite" id="DME_0000508201-mRNA-1"/>
    </source>
</evidence>
<feature type="domain" description="FERM" evidence="5">
    <location>
        <begin position="654"/>
        <end position="969"/>
    </location>
</feature>
<dbReference type="PANTHER" id="PTHR22903:SF8">
    <property type="entry name" value="MAX-1A"/>
    <property type="match status" value="1"/>
</dbReference>
<keyword evidence="1" id="KW-0677">Repeat</keyword>
<evidence type="ECO:0000313" key="9">
    <source>
        <dbReference type="Proteomes" id="UP000274756"/>
    </source>
</evidence>
<dbReference type="Gene3D" id="2.30.29.30">
    <property type="entry name" value="Pleckstrin-homology domain (PH domain)/Phosphotyrosine-binding domain (PTB)"/>
    <property type="match status" value="2"/>
</dbReference>
<dbReference type="STRING" id="318479.A0A158Q4K3"/>
<feature type="region of interest" description="Disordered" evidence="3">
    <location>
        <begin position="28"/>
        <end position="94"/>
    </location>
</feature>
<reference evidence="7 9" key="2">
    <citation type="submission" date="2018-11" db="EMBL/GenBank/DDBJ databases">
        <authorList>
            <consortium name="Pathogen Informatics"/>
        </authorList>
    </citation>
    <scope>NUCLEOTIDE SEQUENCE [LARGE SCALE GENOMIC DNA]</scope>
</reference>
<keyword evidence="2" id="KW-0175">Coiled coil</keyword>
<protein>
    <submittedName>
        <fullName evidence="10">PH domain-containing protein</fullName>
    </submittedName>
</protein>
<evidence type="ECO:0000259" key="6">
    <source>
        <dbReference type="PROSITE" id="PS51016"/>
    </source>
</evidence>
<dbReference type="WBParaSite" id="DME_0000508201-mRNA-1">
    <property type="protein sequence ID" value="DME_0000508201-mRNA-1"/>
    <property type="gene ID" value="DME_0000508201"/>
</dbReference>
<dbReference type="Gene3D" id="1.25.40.530">
    <property type="entry name" value="MyTH4 domain"/>
    <property type="match status" value="1"/>
</dbReference>
<dbReference type="InterPro" id="IPR019748">
    <property type="entry name" value="FERM_central"/>
</dbReference>
<proteinExistence type="predicted"/>
<gene>
    <name evidence="7" type="ORF">DME_LOCUS8881</name>
</gene>
<evidence type="ECO:0000313" key="8">
    <source>
        <dbReference type="Proteomes" id="UP000038040"/>
    </source>
</evidence>
<sequence length="984" mass="112310">MVDRISDDSGLTSDDTWEKKADLMTKSASELHKSASLRYPKKPSRLKSSSQSRNDDCDETSSTTDSSPWDEKLKPVPMPRATKSKSISEKEKSTIQRISLNSYDDENYYKDDEDEVFDEIDFAQSPNEKNMVDYVNLNEMFLIGTNDYLSNATSPPALPVHRPPNQWEIKLYQTADHCLSTVLTDEQLAYCNSMLQKLSFADNVWHYYSTSDLCSSPSRRSEQSSCCSQRRHSHEITVVAKECDYYVPPDAGTYIRAALIASDETIEKCGYLIQLSDSRLKSLKRRYFVLKDGYLTLFKSQIITSGNRYCYSGESDKVTDDWFNALNNNLRANTISEVIQRCTALDASISGYVVRAKCGNSKRFFAAVVGSKLIFFKNPDDKIPCSHILLKGAHICEKPNGSTDEYSGSSDEQCENKTSSDFEHTISIEVSGADPVYIVLRSAEEKDKWIYFLKKSADEAVGRSSPFEAFIQKLMAENSIHESPLWQELKKCDERCKEPLITTGSNTLIKKAVELGRACYMFTFVLMRPAGVQYHIDLAQNILSTAVSNDSLKNELYAHLIKLTSGSMAYGIQAWKLLALTCPLFTPRQYSLLWLLRRHIERWMAEISDEGRFAVYCERALNRCLKEGDRLEGPSKLEVISILTRDPTSTKMPHSMPVLLPTGNFYVIDFDGSTDIGDCLSVLCVQCGLRPALLSGYALYIEDVMEEGSYVLLKGKQKLCDCLSRWERELISNKSGRVTDESARIRLVLRMRQYWSHLESFETSNERIFLVYRMASEIVQGKVPVSSELAEELAALYAQMIYGDISDCMTDEQFKNIITCYYPTKLLDICSERTLRLNIASHWTQLQGTSVHDCVRIILVVLRKWRFFGSYVCEARMKMHNGESIFIALNDQGVHLLTYKQLDLIRSFPYHRLVSFGEFRNDFMVTVERVLPPAAHPEETTRERLTFSMPSKSIHQLTCHLSEYIRCQKLVWKLSTKKLRFAVQ</sequence>
<reference evidence="10" key="1">
    <citation type="submission" date="2016-04" db="UniProtKB">
        <authorList>
            <consortium name="WormBaseParasite"/>
        </authorList>
    </citation>
    <scope>IDENTIFICATION</scope>
</reference>
<dbReference type="Proteomes" id="UP000038040">
    <property type="component" value="Unplaced"/>
</dbReference>
<name>A0A158Q4K3_DRAME</name>
<dbReference type="Gene3D" id="1.20.80.10">
    <property type="match status" value="1"/>
</dbReference>
<evidence type="ECO:0000259" key="5">
    <source>
        <dbReference type="PROSITE" id="PS50057"/>
    </source>
</evidence>
<dbReference type="InterPro" id="IPR001849">
    <property type="entry name" value="PH_domain"/>
</dbReference>
<dbReference type="Pfam" id="PF00784">
    <property type="entry name" value="MyTH4"/>
    <property type="match status" value="1"/>
</dbReference>
<dbReference type="OrthoDB" id="6285196at2759"/>